<dbReference type="AlphaFoldDB" id="M8AQ77"/>
<protein>
    <submittedName>
        <fullName evidence="2">Uncharacterized protein</fullName>
    </submittedName>
</protein>
<dbReference type="EMBL" id="KD021148">
    <property type="protein sequence ID" value="EMS67265.1"/>
    <property type="molecule type" value="Genomic_DNA"/>
</dbReference>
<proteinExistence type="predicted"/>
<evidence type="ECO:0000313" key="2">
    <source>
        <dbReference type="EMBL" id="EMS67265.1"/>
    </source>
</evidence>
<reference evidence="2" key="1">
    <citation type="journal article" date="2013" name="Nature">
        <title>Draft genome of the wheat A-genome progenitor Triticum urartu.</title>
        <authorList>
            <person name="Ling H.Q."/>
            <person name="Zhao S."/>
            <person name="Liu D."/>
            <person name="Wang J."/>
            <person name="Sun H."/>
            <person name="Zhang C."/>
            <person name="Fan H."/>
            <person name="Li D."/>
            <person name="Dong L."/>
            <person name="Tao Y."/>
            <person name="Gao C."/>
            <person name="Wu H."/>
            <person name="Li Y."/>
            <person name="Cui Y."/>
            <person name="Guo X."/>
            <person name="Zheng S."/>
            <person name="Wang B."/>
            <person name="Yu K."/>
            <person name="Liang Q."/>
            <person name="Yang W."/>
            <person name="Lou X."/>
            <person name="Chen J."/>
            <person name="Feng M."/>
            <person name="Jian J."/>
            <person name="Zhang X."/>
            <person name="Luo G."/>
            <person name="Jiang Y."/>
            <person name="Liu J."/>
            <person name="Wang Z."/>
            <person name="Sha Y."/>
            <person name="Zhang B."/>
            <person name="Wu H."/>
            <person name="Tang D."/>
            <person name="Shen Q."/>
            <person name="Xue P."/>
            <person name="Zou S."/>
            <person name="Wang X."/>
            <person name="Liu X."/>
            <person name="Wang F."/>
            <person name="Yang Y."/>
            <person name="An X."/>
            <person name="Dong Z."/>
            <person name="Zhang K."/>
            <person name="Zhang X."/>
            <person name="Luo M.C."/>
            <person name="Dvorak J."/>
            <person name="Tong Y."/>
            <person name="Wang J."/>
            <person name="Yang H."/>
            <person name="Li Z."/>
            <person name="Wang D."/>
            <person name="Zhang A."/>
            <person name="Wang J."/>
        </authorList>
    </citation>
    <scope>NUCLEOTIDE SEQUENCE</scope>
</reference>
<dbReference type="eggNOG" id="KOG1809">
    <property type="taxonomic scope" value="Eukaryota"/>
</dbReference>
<organism evidence="2">
    <name type="scientific">Triticum urartu</name>
    <name type="common">Red wild einkorn</name>
    <name type="synonym">Crithodium urartu</name>
    <dbReference type="NCBI Taxonomy" id="4572"/>
    <lineage>
        <taxon>Eukaryota</taxon>
        <taxon>Viridiplantae</taxon>
        <taxon>Streptophyta</taxon>
        <taxon>Embryophyta</taxon>
        <taxon>Tracheophyta</taxon>
        <taxon>Spermatophyta</taxon>
        <taxon>Magnoliopsida</taxon>
        <taxon>Liliopsida</taxon>
        <taxon>Poales</taxon>
        <taxon>Poaceae</taxon>
        <taxon>BOP clade</taxon>
        <taxon>Pooideae</taxon>
        <taxon>Triticodae</taxon>
        <taxon>Triticeae</taxon>
        <taxon>Triticinae</taxon>
        <taxon>Triticum</taxon>
    </lineage>
</organism>
<dbReference type="STRING" id="4572.M8AQ77"/>
<evidence type="ECO:0000256" key="1">
    <source>
        <dbReference type="SAM" id="MobiDB-lite"/>
    </source>
</evidence>
<sequence length="125" mass="13410">MAMVGAWGAYLGGGRRQKRGKRSEEETLGEPRAGQLSHRGGGAVGSRRRSAAAAEMLEDQVAFLLQKYLGNYVRGLSKEALKISVWRGHPFAAGLVLSKLSAVTVDDHGKETFATGGDLDRVKKV</sequence>
<accession>M8AQ77</accession>
<gene>
    <name evidence="2" type="ORF">TRIUR3_31709</name>
</gene>
<feature type="region of interest" description="Disordered" evidence="1">
    <location>
        <begin position="13"/>
        <end position="48"/>
    </location>
</feature>
<name>M8AQ77_TRIUA</name>